<protein>
    <recommendedName>
        <fullName evidence="1">High-affinity nitrate transporter</fullName>
    </recommendedName>
</protein>
<dbReference type="Pfam" id="PF16974">
    <property type="entry name" value="NAR2"/>
    <property type="match status" value="1"/>
</dbReference>
<keyword evidence="1" id="KW-0534">Nitrate assimilation</keyword>
<comment type="function">
    <text evidence="1">Involved in nitrate transport.</text>
</comment>
<dbReference type="PROSITE" id="PS51257">
    <property type="entry name" value="PROKAR_LIPOPROTEIN"/>
    <property type="match status" value="1"/>
</dbReference>
<dbReference type="PANTHER" id="PTHR34806:SF1">
    <property type="entry name" value="HIGH-AFFINITY NITRATE TRANSPORTER 3.1"/>
    <property type="match status" value="1"/>
</dbReference>
<dbReference type="EMBL" id="JAXQNO010000001">
    <property type="protein sequence ID" value="KAK4804936.1"/>
    <property type="molecule type" value="Genomic_DNA"/>
</dbReference>
<feature type="signal peptide" evidence="1">
    <location>
        <begin position="1"/>
        <end position="22"/>
    </location>
</feature>
<keyword evidence="1" id="KW-0472">Membrane</keyword>
<keyword evidence="1" id="KW-0812">Transmembrane</keyword>
<dbReference type="InterPro" id="IPR016605">
    <property type="entry name" value="Transptr_NO3_Nar2"/>
</dbReference>
<dbReference type="Proteomes" id="UP001346149">
    <property type="component" value="Unassembled WGS sequence"/>
</dbReference>
<evidence type="ECO:0000256" key="1">
    <source>
        <dbReference type="PIRNR" id="PIRNR012939"/>
    </source>
</evidence>
<gene>
    <name evidence="2" type="ORF">SAY86_004753</name>
</gene>
<name>A0AAN7N529_TRANT</name>
<feature type="transmembrane region" description="Helical" evidence="1">
    <location>
        <begin position="175"/>
        <end position="194"/>
    </location>
</feature>
<organism evidence="2 3">
    <name type="scientific">Trapa natans</name>
    <name type="common">Water chestnut</name>
    <dbReference type="NCBI Taxonomy" id="22666"/>
    <lineage>
        <taxon>Eukaryota</taxon>
        <taxon>Viridiplantae</taxon>
        <taxon>Streptophyta</taxon>
        <taxon>Embryophyta</taxon>
        <taxon>Tracheophyta</taxon>
        <taxon>Spermatophyta</taxon>
        <taxon>Magnoliopsida</taxon>
        <taxon>eudicotyledons</taxon>
        <taxon>Gunneridae</taxon>
        <taxon>Pentapetalae</taxon>
        <taxon>rosids</taxon>
        <taxon>malvids</taxon>
        <taxon>Myrtales</taxon>
        <taxon>Lythraceae</taxon>
        <taxon>Trapa</taxon>
    </lineage>
</organism>
<sequence>MGTRAVILASLLVACLAQACDGNVLFSSLSRTLVVEASPTAGQVLKSGEDKIKVTWSFNGTHSGKDTDYKTVKVKLCYAPVSQKDRGWRKTVDNLKKDKTCPHLIVARPYSSSAPNNSFEWTVTKDIPKATYFIRVYAINASANEVGYGQTTNKNKTTNLFEVDAITGRHTSLDIASVCFSAFSVLSLAGFFIGEKRRAKKSSPPHM</sequence>
<dbReference type="GO" id="GO:0015112">
    <property type="term" value="F:nitrate transmembrane transporter activity"/>
    <property type="evidence" value="ECO:0007669"/>
    <property type="project" value="TreeGrafter"/>
</dbReference>
<keyword evidence="1" id="KW-0732">Signal</keyword>
<dbReference type="GO" id="GO:0010167">
    <property type="term" value="P:response to nitrate"/>
    <property type="evidence" value="ECO:0007669"/>
    <property type="project" value="UniProtKB-UniRule"/>
</dbReference>
<keyword evidence="1" id="KW-1133">Transmembrane helix</keyword>
<comment type="similarity">
    <text evidence="1">Belongs to the NAR2 family.</text>
</comment>
<evidence type="ECO:0000313" key="2">
    <source>
        <dbReference type="EMBL" id="KAK4804936.1"/>
    </source>
</evidence>
<proteinExistence type="inferred from homology"/>
<dbReference type="GO" id="GO:0005886">
    <property type="term" value="C:plasma membrane"/>
    <property type="evidence" value="ECO:0007669"/>
    <property type="project" value="UniProtKB-UniRule"/>
</dbReference>
<comment type="caution">
    <text evidence="2">The sequence shown here is derived from an EMBL/GenBank/DDBJ whole genome shotgun (WGS) entry which is preliminary data.</text>
</comment>
<dbReference type="PIRSF" id="PIRSF012939">
    <property type="entry name" value="Transpt_NO3_Nar2"/>
    <property type="match status" value="1"/>
</dbReference>
<dbReference type="GO" id="GO:0042128">
    <property type="term" value="P:nitrate assimilation"/>
    <property type="evidence" value="ECO:0007669"/>
    <property type="project" value="UniProtKB-UniRule"/>
</dbReference>
<feature type="chain" id="PRO_5042675283" description="High-affinity nitrate transporter" evidence="1">
    <location>
        <begin position="23"/>
        <end position="207"/>
    </location>
</feature>
<keyword evidence="1" id="KW-1003">Cell membrane</keyword>
<dbReference type="PANTHER" id="PTHR34806">
    <property type="entry name" value="HIGH-AFFINITY NITRATE TRANSPORTER 3.2"/>
    <property type="match status" value="1"/>
</dbReference>
<reference evidence="2 3" key="1">
    <citation type="journal article" date="2023" name="Hortic Res">
        <title>Pangenome of water caltrop reveals structural variations and asymmetric subgenome divergence after allopolyploidization.</title>
        <authorList>
            <person name="Zhang X."/>
            <person name="Chen Y."/>
            <person name="Wang L."/>
            <person name="Yuan Y."/>
            <person name="Fang M."/>
            <person name="Shi L."/>
            <person name="Lu R."/>
            <person name="Comes H.P."/>
            <person name="Ma Y."/>
            <person name="Chen Y."/>
            <person name="Huang G."/>
            <person name="Zhou Y."/>
            <person name="Zheng Z."/>
            <person name="Qiu Y."/>
        </authorList>
    </citation>
    <scope>NUCLEOTIDE SEQUENCE [LARGE SCALE GENOMIC DNA]</scope>
    <source>
        <strain evidence="2">F231</strain>
    </source>
</reference>
<evidence type="ECO:0000313" key="3">
    <source>
        <dbReference type="Proteomes" id="UP001346149"/>
    </source>
</evidence>
<dbReference type="AlphaFoldDB" id="A0AAN7N529"/>
<accession>A0AAN7N529</accession>
<keyword evidence="3" id="KW-1185">Reference proteome</keyword>